<dbReference type="InterPro" id="IPR019734">
    <property type="entry name" value="TPR_rpt"/>
</dbReference>
<reference evidence="5" key="1">
    <citation type="submission" date="2018-11" db="EMBL/GenBank/DDBJ databases">
        <title>FDA dAtabase for Regulatory Grade micrObial Sequences (FDA-ARGOS): Supporting development and validation of Infectious Disease Dx tests.</title>
        <authorList>
            <person name="Goldberg B."/>
            <person name="Campos J."/>
            <person name="Tallon L."/>
            <person name="Sadzewicz L."/>
            <person name="Zhao X."/>
            <person name="Vavikolanu K."/>
            <person name="Mehta A."/>
            <person name="Aluvathingal J."/>
            <person name="Nadendla S."/>
            <person name="Geyer C."/>
            <person name="Nandy P."/>
            <person name="Yan Y."/>
            <person name="Sichtig H."/>
        </authorList>
    </citation>
    <scope>NUCLEOTIDE SEQUENCE [LARGE SCALE GENOMIC DNA]</scope>
    <source>
        <strain evidence="5">FDAARGOS_614</strain>
        <plasmid evidence="5">unnamed1</plasmid>
    </source>
</reference>
<evidence type="ECO:0000313" key="5">
    <source>
        <dbReference type="Proteomes" id="UP000270411"/>
    </source>
</evidence>
<accession>A0A3G8GY46</accession>
<proteinExistence type="predicted"/>
<feature type="chain" id="PRO_5018043694" evidence="3">
    <location>
        <begin position="24"/>
        <end position="323"/>
    </location>
</feature>
<dbReference type="EMBL" id="CP033968">
    <property type="protein sequence ID" value="AZG12232.1"/>
    <property type="molecule type" value="Genomic_DNA"/>
</dbReference>
<feature type="region of interest" description="Disordered" evidence="2">
    <location>
        <begin position="24"/>
        <end position="51"/>
    </location>
</feature>
<dbReference type="Proteomes" id="UP000270411">
    <property type="component" value="Plasmid unnamed1"/>
</dbReference>
<geneLocation type="plasmid" evidence="4">
    <name>unnamed1</name>
</geneLocation>
<dbReference type="Pfam" id="PF08238">
    <property type="entry name" value="Sel1"/>
    <property type="match status" value="5"/>
</dbReference>
<dbReference type="InterPro" id="IPR006597">
    <property type="entry name" value="Sel1-like"/>
</dbReference>
<dbReference type="KEGG" id="cpau:EHF44_01550"/>
<keyword evidence="4" id="KW-0614">Plasmid</keyword>
<name>A0A3G8GY46_9BURK</name>
<gene>
    <name evidence="4" type="ORF">EHF44_01550</name>
</gene>
<dbReference type="AlphaFoldDB" id="A0A3G8GY46"/>
<dbReference type="PROSITE" id="PS50005">
    <property type="entry name" value="TPR"/>
    <property type="match status" value="1"/>
</dbReference>
<feature type="repeat" description="TPR" evidence="1">
    <location>
        <begin position="206"/>
        <end position="239"/>
    </location>
</feature>
<evidence type="ECO:0000256" key="3">
    <source>
        <dbReference type="SAM" id="SignalP"/>
    </source>
</evidence>
<protein>
    <submittedName>
        <fullName evidence="4">Sel1 repeat family protein</fullName>
    </submittedName>
</protein>
<dbReference type="SUPFAM" id="SSF81901">
    <property type="entry name" value="HCP-like"/>
    <property type="match status" value="1"/>
</dbReference>
<dbReference type="InterPro" id="IPR050767">
    <property type="entry name" value="Sel1_AlgK"/>
</dbReference>
<dbReference type="Gene3D" id="1.25.40.10">
    <property type="entry name" value="Tetratricopeptide repeat domain"/>
    <property type="match status" value="1"/>
</dbReference>
<dbReference type="InterPro" id="IPR011990">
    <property type="entry name" value="TPR-like_helical_dom_sf"/>
</dbReference>
<evidence type="ECO:0000256" key="2">
    <source>
        <dbReference type="SAM" id="MobiDB-lite"/>
    </source>
</evidence>
<dbReference type="SMART" id="SM00671">
    <property type="entry name" value="SEL1"/>
    <property type="match status" value="5"/>
</dbReference>
<sequence length="323" mass="34985">MRNLVLCALTAAMWGAFATAAHASDIPTGKPGQEEATPRVAGGAKPSSLPSDTASIDITAKLDDLLATAKETSEVMRLYASWQAGNREAVPEIFALAKNGNARAQNLAGFMLDNGQGVKQDSKAAAAYFQRSAESVPLAKYNLGVLTYYGRGVRKDEARAMELFKGSAIKAGVEQASVQLAIYYLKNKNEDEAYKWANEGANRGNVKAFYLLGRILYQRGQYQSAASWIQKAANASEPNAPAILSLMYRDGKGVGQSKMMSAAWWMIYGALNRRQTGGSLVSSSSFDLDETEQRQALGFANNWLATHGADKRISYQKTLLQTN</sequence>
<organism evidence="4 5">
    <name type="scientific">Cupriavidus pauculus</name>
    <dbReference type="NCBI Taxonomy" id="82633"/>
    <lineage>
        <taxon>Bacteria</taxon>
        <taxon>Pseudomonadati</taxon>
        <taxon>Pseudomonadota</taxon>
        <taxon>Betaproteobacteria</taxon>
        <taxon>Burkholderiales</taxon>
        <taxon>Burkholderiaceae</taxon>
        <taxon>Cupriavidus</taxon>
    </lineage>
</organism>
<keyword evidence="1" id="KW-0802">TPR repeat</keyword>
<dbReference type="PANTHER" id="PTHR11102:SF160">
    <property type="entry name" value="ERAD-ASSOCIATED E3 UBIQUITIN-PROTEIN LIGASE COMPONENT HRD3"/>
    <property type="match status" value="1"/>
</dbReference>
<dbReference type="OrthoDB" id="8578120at2"/>
<evidence type="ECO:0000313" key="4">
    <source>
        <dbReference type="EMBL" id="AZG12232.1"/>
    </source>
</evidence>
<dbReference type="PANTHER" id="PTHR11102">
    <property type="entry name" value="SEL-1-LIKE PROTEIN"/>
    <property type="match status" value="1"/>
</dbReference>
<feature type="signal peptide" evidence="3">
    <location>
        <begin position="1"/>
        <end position="23"/>
    </location>
</feature>
<evidence type="ECO:0000256" key="1">
    <source>
        <dbReference type="PROSITE-ProRule" id="PRU00339"/>
    </source>
</evidence>
<keyword evidence="3" id="KW-0732">Signal</keyword>